<dbReference type="CDD" id="cd02696">
    <property type="entry name" value="MurNAc-LAA"/>
    <property type="match status" value="1"/>
</dbReference>
<evidence type="ECO:0000256" key="1">
    <source>
        <dbReference type="ARBA" id="ARBA00022801"/>
    </source>
</evidence>
<dbReference type="RefSeq" id="WP_227018110.1">
    <property type="nucleotide sequence ID" value="NZ_JAGSND010000005.1"/>
</dbReference>
<dbReference type="EC" id="3.5.1.28" evidence="4"/>
<reference evidence="4" key="1">
    <citation type="submission" date="2021-04" db="EMBL/GenBank/DDBJ databases">
        <title>Sinoanaerobacter chloroacetimidivorans sp. nov., an obligate anaerobic bacterium isolated from anaerobic sludge.</title>
        <authorList>
            <person name="Bao Y."/>
        </authorList>
    </citation>
    <scope>NUCLEOTIDE SEQUENCE</scope>
    <source>
        <strain evidence="4">BAD-6</strain>
    </source>
</reference>
<dbReference type="InterPro" id="IPR002508">
    <property type="entry name" value="MurNAc-LAA_cat"/>
</dbReference>
<reference evidence="4" key="2">
    <citation type="submission" date="2021-04" db="EMBL/GenBank/DDBJ databases">
        <authorList>
            <person name="Liu J."/>
        </authorList>
    </citation>
    <scope>NUCLEOTIDE SEQUENCE</scope>
    <source>
        <strain evidence="4">BAD-6</strain>
    </source>
</reference>
<dbReference type="GO" id="GO:0008745">
    <property type="term" value="F:N-acetylmuramoyl-L-alanine amidase activity"/>
    <property type="evidence" value="ECO:0007669"/>
    <property type="project" value="UniProtKB-EC"/>
</dbReference>
<dbReference type="PANTHER" id="PTHR30404:SF0">
    <property type="entry name" value="N-ACETYLMURAMOYL-L-ALANINE AMIDASE AMIC"/>
    <property type="match status" value="1"/>
</dbReference>
<dbReference type="SMART" id="SM00646">
    <property type="entry name" value="Ami_3"/>
    <property type="match status" value="1"/>
</dbReference>
<evidence type="ECO:0000313" key="4">
    <source>
        <dbReference type="EMBL" id="MBR0597976.1"/>
    </source>
</evidence>
<comment type="caution">
    <text evidence="4">The sequence shown here is derived from an EMBL/GenBank/DDBJ whole genome shotgun (WGS) entry which is preliminary data.</text>
</comment>
<evidence type="ECO:0000313" key="5">
    <source>
        <dbReference type="Proteomes" id="UP000675664"/>
    </source>
</evidence>
<name>A0A8J7W2L7_9FIRM</name>
<dbReference type="Pfam" id="PF01520">
    <property type="entry name" value="Amidase_3"/>
    <property type="match status" value="1"/>
</dbReference>
<dbReference type="EMBL" id="JAGSND010000005">
    <property type="protein sequence ID" value="MBR0597976.1"/>
    <property type="molecule type" value="Genomic_DNA"/>
</dbReference>
<organism evidence="4 5">
    <name type="scientific">Sinanaerobacter chloroacetimidivorans</name>
    <dbReference type="NCBI Taxonomy" id="2818044"/>
    <lineage>
        <taxon>Bacteria</taxon>
        <taxon>Bacillati</taxon>
        <taxon>Bacillota</taxon>
        <taxon>Clostridia</taxon>
        <taxon>Peptostreptococcales</taxon>
        <taxon>Anaerovoracaceae</taxon>
        <taxon>Sinanaerobacter</taxon>
    </lineage>
</organism>
<keyword evidence="1 4" id="KW-0378">Hydrolase</keyword>
<protein>
    <submittedName>
        <fullName evidence="4">N-acetylmuramoyl-L-alanine amidase</fullName>
        <ecNumber evidence="4">3.5.1.28</ecNumber>
    </submittedName>
</protein>
<keyword evidence="2" id="KW-1133">Transmembrane helix</keyword>
<evidence type="ECO:0000256" key="2">
    <source>
        <dbReference type="SAM" id="Phobius"/>
    </source>
</evidence>
<feature type="domain" description="MurNAc-LAA" evidence="3">
    <location>
        <begin position="121"/>
        <end position="239"/>
    </location>
</feature>
<keyword evidence="2" id="KW-0812">Transmembrane</keyword>
<dbReference type="SUPFAM" id="SSF53187">
    <property type="entry name" value="Zn-dependent exopeptidases"/>
    <property type="match status" value="1"/>
</dbReference>
<feature type="transmembrane region" description="Helical" evidence="2">
    <location>
        <begin position="12"/>
        <end position="31"/>
    </location>
</feature>
<dbReference type="AlphaFoldDB" id="A0A8J7W2L7"/>
<keyword evidence="2" id="KW-0472">Membrane</keyword>
<dbReference type="Gene3D" id="3.40.630.40">
    <property type="entry name" value="Zn-dependent exopeptidases"/>
    <property type="match status" value="1"/>
</dbReference>
<dbReference type="GO" id="GO:0030288">
    <property type="term" value="C:outer membrane-bounded periplasmic space"/>
    <property type="evidence" value="ECO:0007669"/>
    <property type="project" value="TreeGrafter"/>
</dbReference>
<proteinExistence type="predicted"/>
<accession>A0A8J7W2L7</accession>
<sequence>MKIKINKKKIKWQIAVVILFVAMAITIFPTYDNILARVQKLTSADVLLIDPGHGGMDGGAESAAGVTEKNINLAIALHIKELAERDGWNVVMTREEDKGLYNEDEKRTIRSKKTEDLLARKKMIEEAQPLAAVSIHLNSFKQDRSVRGAQTFYPTGGDDVIVEESKKLAEAIQEQLIIGINDGTERTALGKRDVLLFKNPAAPIVIVECGFLSNPEESKLLENKDYQRKLAQSIYDGIMKYSGKEAHNPILTIDSRG</sequence>
<dbReference type="InterPro" id="IPR050695">
    <property type="entry name" value="N-acetylmuramoyl_amidase_3"/>
</dbReference>
<dbReference type="GO" id="GO:0009253">
    <property type="term" value="P:peptidoglycan catabolic process"/>
    <property type="evidence" value="ECO:0007669"/>
    <property type="project" value="InterPro"/>
</dbReference>
<keyword evidence="5" id="KW-1185">Reference proteome</keyword>
<dbReference type="Proteomes" id="UP000675664">
    <property type="component" value="Unassembled WGS sequence"/>
</dbReference>
<evidence type="ECO:0000259" key="3">
    <source>
        <dbReference type="SMART" id="SM00646"/>
    </source>
</evidence>
<dbReference type="PANTHER" id="PTHR30404">
    <property type="entry name" value="N-ACETYLMURAMOYL-L-ALANINE AMIDASE"/>
    <property type="match status" value="1"/>
</dbReference>
<gene>
    <name evidence="4" type="ORF">KCX82_08835</name>
</gene>